<comment type="caution">
    <text evidence="2">The sequence shown here is derived from an EMBL/GenBank/DDBJ whole genome shotgun (WGS) entry which is preliminary data.</text>
</comment>
<keyword evidence="1" id="KW-0732">Signal</keyword>
<feature type="chain" id="PRO_5035789155" description="Granulins domain-containing protein" evidence="1">
    <location>
        <begin position="16"/>
        <end position="150"/>
    </location>
</feature>
<dbReference type="Proteomes" id="UP000807504">
    <property type="component" value="Unassembled WGS sequence"/>
</dbReference>
<organism evidence="2 3">
    <name type="scientific">Argiope bruennichi</name>
    <name type="common">Wasp spider</name>
    <name type="synonym">Aranea bruennichi</name>
    <dbReference type="NCBI Taxonomy" id="94029"/>
    <lineage>
        <taxon>Eukaryota</taxon>
        <taxon>Metazoa</taxon>
        <taxon>Ecdysozoa</taxon>
        <taxon>Arthropoda</taxon>
        <taxon>Chelicerata</taxon>
        <taxon>Arachnida</taxon>
        <taxon>Araneae</taxon>
        <taxon>Araneomorphae</taxon>
        <taxon>Entelegynae</taxon>
        <taxon>Araneoidea</taxon>
        <taxon>Araneidae</taxon>
        <taxon>Argiope</taxon>
    </lineage>
</organism>
<evidence type="ECO:0000256" key="1">
    <source>
        <dbReference type="SAM" id="SignalP"/>
    </source>
</evidence>
<feature type="signal peptide" evidence="1">
    <location>
        <begin position="1"/>
        <end position="15"/>
    </location>
</feature>
<evidence type="ECO:0000313" key="2">
    <source>
        <dbReference type="EMBL" id="KAF8796935.1"/>
    </source>
</evidence>
<proteinExistence type="predicted"/>
<reference evidence="2" key="1">
    <citation type="journal article" date="2020" name="bioRxiv">
        <title>Chromosome-level reference genome of the European wasp spider Argiope bruennichi: a resource for studies on range expansion and evolutionary adaptation.</title>
        <authorList>
            <person name="Sheffer M.M."/>
            <person name="Hoppe A."/>
            <person name="Krehenwinkel H."/>
            <person name="Uhl G."/>
            <person name="Kuss A.W."/>
            <person name="Jensen L."/>
            <person name="Jensen C."/>
            <person name="Gillespie R.G."/>
            <person name="Hoff K.J."/>
            <person name="Prost S."/>
        </authorList>
    </citation>
    <scope>NUCLEOTIDE SEQUENCE</scope>
</reference>
<dbReference type="AlphaFoldDB" id="A0A8T0G362"/>
<reference evidence="2" key="2">
    <citation type="submission" date="2020-06" db="EMBL/GenBank/DDBJ databases">
        <authorList>
            <person name="Sheffer M."/>
        </authorList>
    </citation>
    <scope>NUCLEOTIDE SEQUENCE</scope>
</reference>
<sequence length="150" mass="16022">MKVFLLLLIVPCLVACDTQCPDSTISCPDDKKCCEVNGQHSCCDIEDDVDKVHILEGKMKVYPGEELLALAEHLVTPGSAAKKAGAAPLKLFAVLSAAVRRDKSVAQEVAALKVKGVAEAGVARRSNNAAILLIAVTVKEQHLHLPLPRF</sequence>
<accession>A0A8T0G362</accession>
<gene>
    <name evidence="2" type="ORF">HNY73_001263</name>
</gene>
<dbReference type="EMBL" id="JABXBU010000001">
    <property type="protein sequence ID" value="KAF8796935.1"/>
    <property type="molecule type" value="Genomic_DNA"/>
</dbReference>
<name>A0A8T0G362_ARGBR</name>
<evidence type="ECO:0000313" key="3">
    <source>
        <dbReference type="Proteomes" id="UP000807504"/>
    </source>
</evidence>
<protein>
    <recommendedName>
        <fullName evidence="4">Granulins domain-containing protein</fullName>
    </recommendedName>
</protein>
<keyword evidence="3" id="KW-1185">Reference proteome</keyword>
<evidence type="ECO:0008006" key="4">
    <source>
        <dbReference type="Google" id="ProtNLM"/>
    </source>
</evidence>